<evidence type="ECO:0000313" key="7">
    <source>
        <dbReference type="Proteomes" id="UP000051012"/>
    </source>
</evidence>
<accession>A0A0S7YG77</accession>
<dbReference type="PATRIC" id="fig|1703772.3.peg.1012"/>
<evidence type="ECO:0000256" key="3">
    <source>
        <dbReference type="ARBA" id="ARBA00023004"/>
    </source>
</evidence>
<keyword evidence="4" id="KW-0411">Iron-sulfur</keyword>
<dbReference type="GO" id="GO:0006284">
    <property type="term" value="P:base-excision repair"/>
    <property type="evidence" value="ECO:0007669"/>
    <property type="project" value="InterPro"/>
</dbReference>
<feature type="domain" description="HhH-GPD" evidence="5">
    <location>
        <begin position="42"/>
        <end position="200"/>
    </location>
</feature>
<name>A0A0S7YG77_UNCT6</name>
<protein>
    <recommendedName>
        <fullName evidence="5">HhH-GPD domain-containing protein</fullName>
    </recommendedName>
</protein>
<dbReference type="SMART" id="SM00478">
    <property type="entry name" value="ENDO3c"/>
    <property type="match status" value="1"/>
</dbReference>
<gene>
    <name evidence="6" type="ORF">AMJ52_03080</name>
</gene>
<evidence type="ECO:0000256" key="4">
    <source>
        <dbReference type="ARBA" id="ARBA00023014"/>
    </source>
</evidence>
<dbReference type="InterPro" id="IPR023170">
    <property type="entry name" value="HhH_base_excis_C"/>
</dbReference>
<evidence type="ECO:0000256" key="2">
    <source>
        <dbReference type="ARBA" id="ARBA00022723"/>
    </source>
</evidence>
<keyword evidence="2" id="KW-0479">Metal-binding</keyword>
<dbReference type="PANTHER" id="PTHR10359:SF19">
    <property type="entry name" value="DNA REPAIR GLYCOSYLASE MJ1434-RELATED"/>
    <property type="match status" value="1"/>
</dbReference>
<dbReference type="PANTHER" id="PTHR10359">
    <property type="entry name" value="A/G-SPECIFIC ADENINE GLYCOSYLASE/ENDONUCLEASE III"/>
    <property type="match status" value="1"/>
</dbReference>
<dbReference type="SUPFAM" id="SSF48150">
    <property type="entry name" value="DNA-glycosylase"/>
    <property type="match status" value="1"/>
</dbReference>
<evidence type="ECO:0000259" key="5">
    <source>
        <dbReference type="SMART" id="SM00478"/>
    </source>
</evidence>
<organism evidence="6 7">
    <name type="scientific">candidate division TA06 bacterium DG_78</name>
    <dbReference type="NCBI Taxonomy" id="1703772"/>
    <lineage>
        <taxon>Bacteria</taxon>
        <taxon>Bacteria division TA06</taxon>
    </lineage>
</organism>
<proteinExistence type="predicted"/>
<sequence length="234" mass="27812">MKLRRNFSKHLLTIYKTLYNSFGPQDWWPGDSPFEIIIGAILTQNTNWRNVSKAINNIKRARLLEPKKLLKHKRVIPRLIRPSGFYKLKSQRLIGFLNYYIKNYQGSVEEMDRQKTEILRKELLQISGIGNETADAILLYALSRPVFVVDTYTRRIFSRHKIFNYHVPYDEIRYFFEINLPNDVQLYNEYHALLVKLGKEYCKITKPLCNTCPIRDIKTWISGYVIQSECNPFR</sequence>
<keyword evidence="1" id="KW-0004">4Fe-4S</keyword>
<dbReference type="PIRSF" id="PIRSF001435">
    <property type="entry name" value="Nth"/>
    <property type="match status" value="1"/>
</dbReference>
<dbReference type="GO" id="GO:0051539">
    <property type="term" value="F:4 iron, 4 sulfur cluster binding"/>
    <property type="evidence" value="ECO:0007669"/>
    <property type="project" value="UniProtKB-KW"/>
</dbReference>
<reference evidence="6 7" key="1">
    <citation type="journal article" date="2015" name="Microbiome">
        <title>Genomic resolution of linkages in carbon, nitrogen, and sulfur cycling among widespread estuary sediment bacteria.</title>
        <authorList>
            <person name="Baker B.J."/>
            <person name="Lazar C.S."/>
            <person name="Teske A.P."/>
            <person name="Dick G.J."/>
        </authorList>
    </citation>
    <scope>NUCLEOTIDE SEQUENCE [LARGE SCALE GENOMIC DNA]</scope>
    <source>
        <strain evidence="6">DG_78</strain>
    </source>
</reference>
<evidence type="ECO:0000313" key="6">
    <source>
        <dbReference type="EMBL" id="KPJ73799.1"/>
    </source>
</evidence>
<dbReference type="Gene3D" id="1.10.1670.10">
    <property type="entry name" value="Helix-hairpin-Helix base-excision DNA repair enzymes (C-terminal)"/>
    <property type="match status" value="1"/>
</dbReference>
<dbReference type="GO" id="GO:0046872">
    <property type="term" value="F:metal ion binding"/>
    <property type="evidence" value="ECO:0007669"/>
    <property type="project" value="UniProtKB-KW"/>
</dbReference>
<dbReference type="CDD" id="cd00056">
    <property type="entry name" value="ENDO3c"/>
    <property type="match status" value="1"/>
</dbReference>
<dbReference type="InterPro" id="IPR011257">
    <property type="entry name" value="DNA_glycosylase"/>
</dbReference>
<evidence type="ECO:0000256" key="1">
    <source>
        <dbReference type="ARBA" id="ARBA00022485"/>
    </source>
</evidence>
<dbReference type="EMBL" id="LJNI01000027">
    <property type="protein sequence ID" value="KPJ73799.1"/>
    <property type="molecule type" value="Genomic_DNA"/>
</dbReference>
<keyword evidence="3" id="KW-0408">Iron</keyword>
<dbReference type="InterPro" id="IPR003265">
    <property type="entry name" value="HhH-GPD_domain"/>
</dbReference>
<dbReference type="GO" id="GO:0003824">
    <property type="term" value="F:catalytic activity"/>
    <property type="evidence" value="ECO:0007669"/>
    <property type="project" value="InterPro"/>
</dbReference>
<dbReference type="Proteomes" id="UP000051012">
    <property type="component" value="Unassembled WGS sequence"/>
</dbReference>
<dbReference type="Gene3D" id="1.10.340.30">
    <property type="entry name" value="Hypothetical protein, domain 2"/>
    <property type="match status" value="1"/>
</dbReference>
<dbReference type="Pfam" id="PF00730">
    <property type="entry name" value="HhH-GPD"/>
    <property type="match status" value="1"/>
</dbReference>
<comment type="caution">
    <text evidence="6">The sequence shown here is derived from an EMBL/GenBank/DDBJ whole genome shotgun (WGS) entry which is preliminary data.</text>
</comment>
<dbReference type="AlphaFoldDB" id="A0A0S7YG77"/>